<dbReference type="OrthoDB" id="8190435at2759"/>
<keyword evidence="2" id="KW-1185">Reference proteome</keyword>
<dbReference type="AlphaFoldDB" id="A0A9C6XSS8"/>
<organism evidence="2 3">
    <name type="scientific">Frankliniella occidentalis</name>
    <name type="common">Western flower thrips</name>
    <name type="synonym">Euthrips occidentalis</name>
    <dbReference type="NCBI Taxonomy" id="133901"/>
    <lineage>
        <taxon>Eukaryota</taxon>
        <taxon>Metazoa</taxon>
        <taxon>Ecdysozoa</taxon>
        <taxon>Arthropoda</taxon>
        <taxon>Hexapoda</taxon>
        <taxon>Insecta</taxon>
        <taxon>Pterygota</taxon>
        <taxon>Neoptera</taxon>
        <taxon>Paraneoptera</taxon>
        <taxon>Thysanoptera</taxon>
        <taxon>Terebrantia</taxon>
        <taxon>Thripoidea</taxon>
        <taxon>Thripidae</taxon>
        <taxon>Frankliniella</taxon>
    </lineage>
</organism>
<accession>A0A9C6XSS8</accession>
<protein>
    <submittedName>
        <fullName evidence="3">Uncharacterized protein LOC113202485 isoform X1</fullName>
    </submittedName>
</protein>
<dbReference type="GeneID" id="113202485"/>
<sequence length="400" mass="44783">MLAAAAAAFQFYFAISIQNQNSLDCKYSKNIVLIYLLESLLAATQQAKAGVESHLHEAQSLLGGWELPNNEVISTSQSCLCAETQKQQLAAFLDKVDKAVKYSQSIREGRNDVKNPWMEDTAINTREKDVKRINSSRETPPQKSGMGHIKERFLKGRLANGPSKRPSFNNLGSESRTSVENEHSPHCPLHSGSLPEFSPKSKNINTVGLAEALDVKGIPPELVTVLKSVHQYINRLRTTTLKNRSESSFLRHLNAVNEKRWEKFPCNGLISGLQAVTSKGCHRRLPMFEEDQDTSQSSSKLENSLPYLGIWNRAVCNMLSVSALCVQYQNEDIWNLLQSRMQLLQLSQAEWQVCNILNFNPLLSNPELDYQAAPLFLKAATALCRLTSLNLPVLVKTYHS</sequence>
<proteinExistence type="predicted"/>
<dbReference type="Proteomes" id="UP000504606">
    <property type="component" value="Unplaced"/>
</dbReference>
<dbReference type="RefSeq" id="XP_052129687.1">
    <property type="nucleotide sequence ID" value="XM_052273727.1"/>
</dbReference>
<reference evidence="3" key="1">
    <citation type="submission" date="2025-08" db="UniProtKB">
        <authorList>
            <consortium name="RefSeq"/>
        </authorList>
    </citation>
    <scope>IDENTIFICATION</scope>
    <source>
        <tissue evidence="3">Whole organism</tissue>
    </source>
</reference>
<evidence type="ECO:0000256" key="1">
    <source>
        <dbReference type="SAM" id="MobiDB-lite"/>
    </source>
</evidence>
<evidence type="ECO:0000313" key="3">
    <source>
        <dbReference type="RefSeq" id="XP_052129687.1"/>
    </source>
</evidence>
<name>A0A9C6XSS8_FRAOC</name>
<gene>
    <name evidence="3" type="primary">LOC113202485</name>
</gene>
<feature type="region of interest" description="Disordered" evidence="1">
    <location>
        <begin position="158"/>
        <end position="196"/>
    </location>
</feature>
<evidence type="ECO:0000313" key="2">
    <source>
        <dbReference type="Proteomes" id="UP000504606"/>
    </source>
</evidence>
<feature type="compositionally biased region" description="Polar residues" evidence="1">
    <location>
        <begin position="166"/>
        <end position="176"/>
    </location>
</feature>